<comment type="caution">
    <text evidence="2">The sequence shown here is derived from an EMBL/GenBank/DDBJ whole genome shotgun (WGS) entry which is preliminary data.</text>
</comment>
<dbReference type="Proteomes" id="UP000799439">
    <property type="component" value="Unassembled WGS sequence"/>
</dbReference>
<dbReference type="EMBL" id="ML996091">
    <property type="protein sequence ID" value="KAF2149476.1"/>
    <property type="molecule type" value="Genomic_DNA"/>
</dbReference>
<evidence type="ECO:0000256" key="1">
    <source>
        <dbReference type="SAM" id="MobiDB-lite"/>
    </source>
</evidence>
<feature type="compositionally biased region" description="Acidic residues" evidence="1">
    <location>
        <begin position="23"/>
        <end position="32"/>
    </location>
</feature>
<feature type="non-terminal residue" evidence="2">
    <location>
        <position position="260"/>
    </location>
</feature>
<reference evidence="2" key="1">
    <citation type="journal article" date="2020" name="Stud. Mycol.">
        <title>101 Dothideomycetes genomes: a test case for predicting lifestyles and emergence of pathogens.</title>
        <authorList>
            <person name="Haridas S."/>
            <person name="Albert R."/>
            <person name="Binder M."/>
            <person name="Bloem J."/>
            <person name="Labutti K."/>
            <person name="Salamov A."/>
            <person name="Andreopoulos B."/>
            <person name="Baker S."/>
            <person name="Barry K."/>
            <person name="Bills G."/>
            <person name="Bluhm B."/>
            <person name="Cannon C."/>
            <person name="Castanera R."/>
            <person name="Culley D."/>
            <person name="Daum C."/>
            <person name="Ezra D."/>
            <person name="Gonzalez J."/>
            <person name="Henrissat B."/>
            <person name="Kuo A."/>
            <person name="Liang C."/>
            <person name="Lipzen A."/>
            <person name="Lutzoni F."/>
            <person name="Magnuson J."/>
            <person name="Mondo S."/>
            <person name="Nolan M."/>
            <person name="Ohm R."/>
            <person name="Pangilinan J."/>
            <person name="Park H.-J."/>
            <person name="Ramirez L."/>
            <person name="Alfaro M."/>
            <person name="Sun H."/>
            <person name="Tritt A."/>
            <person name="Yoshinaga Y."/>
            <person name="Zwiers L.-H."/>
            <person name="Turgeon B."/>
            <person name="Goodwin S."/>
            <person name="Spatafora J."/>
            <person name="Crous P."/>
            <person name="Grigoriev I."/>
        </authorList>
    </citation>
    <scope>NUCLEOTIDE SEQUENCE</scope>
    <source>
        <strain evidence="2">CBS 260.36</strain>
    </source>
</reference>
<evidence type="ECO:0000313" key="2">
    <source>
        <dbReference type="EMBL" id="KAF2149476.1"/>
    </source>
</evidence>
<feature type="region of interest" description="Disordered" evidence="1">
    <location>
        <begin position="1"/>
        <end position="114"/>
    </location>
</feature>
<organism evidence="2 3">
    <name type="scientific">Myriangium duriaei CBS 260.36</name>
    <dbReference type="NCBI Taxonomy" id="1168546"/>
    <lineage>
        <taxon>Eukaryota</taxon>
        <taxon>Fungi</taxon>
        <taxon>Dikarya</taxon>
        <taxon>Ascomycota</taxon>
        <taxon>Pezizomycotina</taxon>
        <taxon>Dothideomycetes</taxon>
        <taxon>Dothideomycetidae</taxon>
        <taxon>Myriangiales</taxon>
        <taxon>Myriangiaceae</taxon>
        <taxon>Myriangium</taxon>
    </lineage>
</organism>
<proteinExistence type="predicted"/>
<keyword evidence="3" id="KW-1185">Reference proteome</keyword>
<protein>
    <submittedName>
        <fullName evidence="2">Uncharacterized protein</fullName>
    </submittedName>
</protein>
<sequence>MMQSRALWPRNTAIQRRKQIEDGNTDPGDDSDTAPVPWRPRQPPPYPGLRRLRRKSRGLITSTSDDALVFPAYEMASPGVEQKRQQQHLQQREDEQQQQEQHQRRLREKAQEQEMQKVQRRRTAMWLTGTTPTLEPESESDQEGRRGLDLSRDKLTWLLGTPTSPPSEPDAMPRAAFQGVAEAGPQAHTTRERQPDLDLQPSPKPQRLSVPEMQTERMSAWLVTAGPSDGYEPGTEVDDLRAPYERGALRHLVPRRVGII</sequence>
<feature type="region of interest" description="Disordered" evidence="1">
    <location>
        <begin position="127"/>
        <end position="146"/>
    </location>
</feature>
<accession>A0A9P4ITN6</accession>
<name>A0A9P4ITN6_9PEZI</name>
<evidence type="ECO:0000313" key="3">
    <source>
        <dbReference type="Proteomes" id="UP000799439"/>
    </source>
</evidence>
<dbReference type="AlphaFoldDB" id="A0A9P4ITN6"/>
<feature type="compositionally biased region" description="Pro residues" evidence="1">
    <location>
        <begin position="37"/>
        <end position="47"/>
    </location>
</feature>
<feature type="region of interest" description="Disordered" evidence="1">
    <location>
        <begin position="181"/>
        <end position="210"/>
    </location>
</feature>
<gene>
    <name evidence="2" type="ORF">K461DRAFT_281852</name>
</gene>